<accession>A0ABW4F070</accession>
<organism evidence="1 2">
    <name type="scientific">Pseudonocardia yunnanensis</name>
    <dbReference type="NCBI Taxonomy" id="58107"/>
    <lineage>
        <taxon>Bacteria</taxon>
        <taxon>Bacillati</taxon>
        <taxon>Actinomycetota</taxon>
        <taxon>Actinomycetes</taxon>
        <taxon>Pseudonocardiales</taxon>
        <taxon>Pseudonocardiaceae</taxon>
        <taxon>Pseudonocardia</taxon>
    </lineage>
</organism>
<sequence>MSDPEMCFAGQSNGLCGAGEPGLLSLVTGLHTGAAPFVVEAHDAPPDVPDWEEVVEVSFPVPRSPVVLCGWAGESSASLDLAPDVYRVRYCASGMDAGKAADVRRAGEPEIDRYLLQFWPAPAEKDRVLRQTGAVALYWHEYARSAPTPEQVRARRAEAAKQRQREIDHARQIHESLLWRGARPAGPLGDVPSARTLVLLDRPLAEAIAAASPARQRALARWTARRALAEAGLESIDWIASGLTALDADEQLPEPFDDDQTAWRSLWADERVPRSVVTSPDEQSSTCLQQAMAFPVLAAAAHPDPVVAVFDAVHHATAAFGARGYQTLYGELQRKLSALSGGILT</sequence>
<evidence type="ECO:0000313" key="1">
    <source>
        <dbReference type="EMBL" id="MFD1521213.1"/>
    </source>
</evidence>
<dbReference type="Proteomes" id="UP001597114">
    <property type="component" value="Unassembled WGS sequence"/>
</dbReference>
<gene>
    <name evidence="1" type="ORF">ACFSJD_27185</name>
</gene>
<comment type="caution">
    <text evidence="1">The sequence shown here is derived from an EMBL/GenBank/DDBJ whole genome shotgun (WGS) entry which is preliminary data.</text>
</comment>
<proteinExistence type="predicted"/>
<name>A0ABW4F070_9PSEU</name>
<evidence type="ECO:0000313" key="2">
    <source>
        <dbReference type="Proteomes" id="UP001597114"/>
    </source>
</evidence>
<reference evidence="2" key="1">
    <citation type="journal article" date="2019" name="Int. J. Syst. Evol. Microbiol.">
        <title>The Global Catalogue of Microorganisms (GCM) 10K type strain sequencing project: providing services to taxonomists for standard genome sequencing and annotation.</title>
        <authorList>
            <consortium name="The Broad Institute Genomics Platform"/>
            <consortium name="The Broad Institute Genome Sequencing Center for Infectious Disease"/>
            <person name="Wu L."/>
            <person name="Ma J."/>
        </authorList>
    </citation>
    <scope>NUCLEOTIDE SEQUENCE [LARGE SCALE GENOMIC DNA]</scope>
    <source>
        <strain evidence="2">CCM 7043</strain>
    </source>
</reference>
<keyword evidence="2" id="KW-1185">Reference proteome</keyword>
<dbReference type="RefSeq" id="WP_344722058.1">
    <property type="nucleotide sequence ID" value="NZ_BAAAUS010000008.1"/>
</dbReference>
<protein>
    <submittedName>
        <fullName evidence="1">Uncharacterized protein</fullName>
    </submittedName>
</protein>
<dbReference type="EMBL" id="JBHUCO010000031">
    <property type="protein sequence ID" value="MFD1521213.1"/>
    <property type="molecule type" value="Genomic_DNA"/>
</dbReference>